<name>A0A381TBC8_9ZZZZ</name>
<keyword evidence="4" id="KW-0822">Tryptophan biosynthesis</keyword>
<proteinExistence type="inferred from homology"/>
<evidence type="ECO:0000256" key="3">
    <source>
        <dbReference type="ARBA" id="ARBA00022605"/>
    </source>
</evidence>
<reference evidence="8" key="1">
    <citation type="submission" date="2018-05" db="EMBL/GenBank/DDBJ databases">
        <authorList>
            <person name="Lanie J.A."/>
            <person name="Ng W.-L."/>
            <person name="Kazmierczak K.M."/>
            <person name="Andrzejewski T.M."/>
            <person name="Davidsen T.M."/>
            <person name="Wayne K.J."/>
            <person name="Tettelin H."/>
            <person name="Glass J.I."/>
            <person name="Rusch D."/>
            <person name="Podicherti R."/>
            <person name="Tsui H.-C.T."/>
            <person name="Winkler M.E."/>
        </authorList>
    </citation>
    <scope>NUCLEOTIDE SEQUENCE</scope>
</reference>
<protein>
    <recommendedName>
        <fullName evidence="2">phosphoribosylanthranilate isomerase</fullName>
        <ecNumber evidence="2">5.3.1.24</ecNumber>
    </recommendedName>
</protein>
<dbReference type="PANTHER" id="PTHR42894:SF1">
    <property type="entry name" value="N-(5'-PHOSPHORIBOSYL)ANTHRANILATE ISOMERASE"/>
    <property type="match status" value="1"/>
</dbReference>
<comment type="pathway">
    <text evidence="1">Amino-acid biosynthesis; L-tryptophan biosynthesis; L-tryptophan from chorismate: step 3/5.</text>
</comment>
<accession>A0A381TBC8</accession>
<dbReference type="SUPFAM" id="SSF51366">
    <property type="entry name" value="Ribulose-phoshate binding barrel"/>
    <property type="match status" value="1"/>
</dbReference>
<feature type="domain" description="N-(5'phosphoribosyl) anthranilate isomerase (PRAI)" evidence="7">
    <location>
        <begin position="2"/>
        <end position="163"/>
    </location>
</feature>
<sequence length="170" mass="18884">MGFVFAESVRKISPQDAAMITKDVPDSVLRVAVMLNPSMSNWQEVVDIFLPDVVQTNASDFGYLNVPETITTWPVFRENDLSLNTPQKGNFVYEGLKSGHGQTVDWKKAASIPRRENMILAGGLDQYNVTQAIKYVRPFGVDVSSAMEISPGQKCIKQIVTFISVVKNLE</sequence>
<dbReference type="InterPro" id="IPR044643">
    <property type="entry name" value="TrpF_fam"/>
</dbReference>
<evidence type="ECO:0000313" key="8">
    <source>
        <dbReference type="EMBL" id="SVA12007.1"/>
    </source>
</evidence>
<dbReference type="HAMAP" id="MF_00135">
    <property type="entry name" value="PRAI"/>
    <property type="match status" value="1"/>
</dbReference>
<dbReference type="EC" id="5.3.1.24" evidence="2"/>
<keyword evidence="3" id="KW-0028">Amino-acid biosynthesis</keyword>
<evidence type="ECO:0000256" key="5">
    <source>
        <dbReference type="ARBA" id="ARBA00023141"/>
    </source>
</evidence>
<organism evidence="8">
    <name type="scientific">marine metagenome</name>
    <dbReference type="NCBI Taxonomy" id="408172"/>
    <lineage>
        <taxon>unclassified sequences</taxon>
        <taxon>metagenomes</taxon>
        <taxon>ecological metagenomes</taxon>
    </lineage>
</organism>
<dbReference type="EMBL" id="UINC01004127">
    <property type="protein sequence ID" value="SVA12007.1"/>
    <property type="molecule type" value="Genomic_DNA"/>
</dbReference>
<dbReference type="PANTHER" id="PTHR42894">
    <property type="entry name" value="N-(5'-PHOSPHORIBOSYL)ANTHRANILATE ISOMERASE"/>
    <property type="match status" value="1"/>
</dbReference>
<dbReference type="GO" id="GO:0004640">
    <property type="term" value="F:phosphoribosylanthranilate isomerase activity"/>
    <property type="evidence" value="ECO:0007669"/>
    <property type="project" value="UniProtKB-EC"/>
</dbReference>
<gene>
    <name evidence="8" type="ORF">METZ01_LOCUS64861</name>
</gene>
<evidence type="ECO:0000259" key="7">
    <source>
        <dbReference type="Pfam" id="PF00697"/>
    </source>
</evidence>
<evidence type="ECO:0000256" key="2">
    <source>
        <dbReference type="ARBA" id="ARBA00012572"/>
    </source>
</evidence>
<dbReference type="Gene3D" id="3.20.20.70">
    <property type="entry name" value="Aldolase class I"/>
    <property type="match status" value="1"/>
</dbReference>
<dbReference type="InterPro" id="IPR013785">
    <property type="entry name" value="Aldolase_TIM"/>
</dbReference>
<keyword evidence="6" id="KW-0413">Isomerase</keyword>
<dbReference type="GO" id="GO:0000162">
    <property type="term" value="P:L-tryptophan biosynthetic process"/>
    <property type="evidence" value="ECO:0007669"/>
    <property type="project" value="UniProtKB-UniPathway"/>
</dbReference>
<dbReference type="CDD" id="cd00405">
    <property type="entry name" value="PRAI"/>
    <property type="match status" value="1"/>
</dbReference>
<dbReference type="InterPro" id="IPR001240">
    <property type="entry name" value="PRAI_dom"/>
</dbReference>
<dbReference type="Pfam" id="PF00697">
    <property type="entry name" value="PRAI"/>
    <property type="match status" value="1"/>
</dbReference>
<dbReference type="UniPathway" id="UPA00035">
    <property type="reaction ID" value="UER00042"/>
</dbReference>
<dbReference type="AlphaFoldDB" id="A0A381TBC8"/>
<dbReference type="InterPro" id="IPR011060">
    <property type="entry name" value="RibuloseP-bd_barrel"/>
</dbReference>
<evidence type="ECO:0000256" key="4">
    <source>
        <dbReference type="ARBA" id="ARBA00022822"/>
    </source>
</evidence>
<evidence type="ECO:0000256" key="6">
    <source>
        <dbReference type="ARBA" id="ARBA00023235"/>
    </source>
</evidence>
<keyword evidence="5" id="KW-0057">Aromatic amino acid biosynthesis</keyword>
<evidence type="ECO:0000256" key="1">
    <source>
        <dbReference type="ARBA" id="ARBA00004664"/>
    </source>
</evidence>